<reference evidence="1 2" key="1">
    <citation type="journal article" date="2021" name="BMC Genomics">
        <title>Datura genome reveals duplications of psychoactive alkaloid biosynthetic genes and high mutation rate following tissue culture.</title>
        <authorList>
            <person name="Rajewski A."/>
            <person name="Carter-House D."/>
            <person name="Stajich J."/>
            <person name="Litt A."/>
        </authorList>
    </citation>
    <scope>NUCLEOTIDE SEQUENCE [LARGE SCALE GENOMIC DNA]</scope>
    <source>
        <strain evidence="1">AR-01</strain>
    </source>
</reference>
<proteinExistence type="predicted"/>
<name>A0ABS8SWE5_DATST</name>
<dbReference type="EMBL" id="JACEIK010000827">
    <property type="protein sequence ID" value="MCD7462692.1"/>
    <property type="molecule type" value="Genomic_DNA"/>
</dbReference>
<evidence type="ECO:0000313" key="2">
    <source>
        <dbReference type="Proteomes" id="UP000823775"/>
    </source>
</evidence>
<sequence>MGKNQMSQSKQGQGVCEKIFKAVNISPTFRSFRRISPESPNYYAAAAAANKATISKPIALAQNGSTIPLEFNPHQITSKYHNLSTASNMVPVEYNHSAGDAGSKAESVNKSPHVKKMVVHDHQIINEGPKDDNDRFSKYIDHVKNKMRKSMSSFNDNN</sequence>
<accession>A0ABS8SWE5</accession>
<keyword evidence="2" id="KW-1185">Reference proteome</keyword>
<gene>
    <name evidence="1" type="ORF">HAX54_049124</name>
</gene>
<comment type="caution">
    <text evidence="1">The sequence shown here is derived from an EMBL/GenBank/DDBJ whole genome shotgun (WGS) entry which is preliminary data.</text>
</comment>
<organism evidence="1 2">
    <name type="scientific">Datura stramonium</name>
    <name type="common">Jimsonweed</name>
    <name type="synonym">Common thornapple</name>
    <dbReference type="NCBI Taxonomy" id="4076"/>
    <lineage>
        <taxon>Eukaryota</taxon>
        <taxon>Viridiplantae</taxon>
        <taxon>Streptophyta</taxon>
        <taxon>Embryophyta</taxon>
        <taxon>Tracheophyta</taxon>
        <taxon>Spermatophyta</taxon>
        <taxon>Magnoliopsida</taxon>
        <taxon>eudicotyledons</taxon>
        <taxon>Gunneridae</taxon>
        <taxon>Pentapetalae</taxon>
        <taxon>asterids</taxon>
        <taxon>lamiids</taxon>
        <taxon>Solanales</taxon>
        <taxon>Solanaceae</taxon>
        <taxon>Solanoideae</taxon>
        <taxon>Datureae</taxon>
        <taxon>Datura</taxon>
    </lineage>
</organism>
<evidence type="ECO:0000313" key="1">
    <source>
        <dbReference type="EMBL" id="MCD7462692.1"/>
    </source>
</evidence>
<dbReference type="Proteomes" id="UP000823775">
    <property type="component" value="Unassembled WGS sequence"/>
</dbReference>
<protein>
    <submittedName>
        <fullName evidence="1">Uncharacterized protein</fullName>
    </submittedName>
</protein>
<dbReference type="PANTHER" id="PTHR36746:SF7">
    <property type="match status" value="1"/>
</dbReference>
<dbReference type="PANTHER" id="PTHR36746">
    <property type="entry name" value="BNAC04G51760D PROTEIN"/>
    <property type="match status" value="1"/>
</dbReference>